<sequence>MPGRTVELLTQRLVPHIEQGRAAGQQAYMKTQQPFLGVRVPQVRAVTKDFALEFDLDTAEARLEAATELWEYATHREHWYAAAELCAHRSCKGRLDFLPLYERMILEGAWWDIVDGCSRRYGETLLAHPGIVEPMLRDWATDDFMWKRRMAMIAQLHLGTRTDTGLLDYALACNLADPEFFIRKALGWSLRQYAKTDPDWVRTWVDAHQGRMSGLSRREAVKHLGA</sequence>
<dbReference type="RefSeq" id="WP_209997315.1">
    <property type="nucleotide sequence ID" value="NZ_BAAAJY010000002.1"/>
</dbReference>
<dbReference type="Proteomes" id="UP001296993">
    <property type="component" value="Unassembled WGS sequence"/>
</dbReference>
<evidence type="ECO:0000313" key="2">
    <source>
        <dbReference type="Proteomes" id="UP001296993"/>
    </source>
</evidence>
<reference evidence="1 2" key="1">
    <citation type="submission" date="2021-03" db="EMBL/GenBank/DDBJ databases">
        <title>Sequencing the genomes of 1000 actinobacteria strains.</title>
        <authorList>
            <person name="Klenk H.-P."/>
        </authorList>
    </citation>
    <scope>NUCLEOTIDE SEQUENCE [LARGE SCALE GENOMIC DNA]</scope>
    <source>
        <strain evidence="1 2">DSM 15797</strain>
    </source>
</reference>
<dbReference type="InterPro" id="IPR016024">
    <property type="entry name" value="ARM-type_fold"/>
</dbReference>
<dbReference type="PANTHER" id="PTHR34070:SF1">
    <property type="entry name" value="DNA ALKYLATION REPAIR PROTEIN"/>
    <property type="match status" value="1"/>
</dbReference>
<dbReference type="EMBL" id="JAGIOF010000001">
    <property type="protein sequence ID" value="MBP2386416.1"/>
    <property type="molecule type" value="Genomic_DNA"/>
</dbReference>
<dbReference type="Gene3D" id="1.25.10.90">
    <property type="match status" value="1"/>
</dbReference>
<dbReference type="SUPFAM" id="SSF48371">
    <property type="entry name" value="ARM repeat"/>
    <property type="match status" value="1"/>
</dbReference>
<proteinExistence type="predicted"/>
<dbReference type="PANTHER" id="PTHR34070">
    <property type="entry name" value="ARMADILLO-TYPE FOLD"/>
    <property type="match status" value="1"/>
</dbReference>
<keyword evidence="2" id="KW-1185">Reference proteome</keyword>
<accession>A0ABS4XDG5</accession>
<comment type="caution">
    <text evidence="1">The sequence shown here is derived from an EMBL/GenBank/DDBJ whole genome shotgun (WGS) entry which is preliminary data.</text>
</comment>
<dbReference type="InterPro" id="IPR014825">
    <property type="entry name" value="DNA_alkylation"/>
</dbReference>
<organism evidence="1 2">
    <name type="scientific">Paeniglutamicibacter kerguelensis</name>
    <dbReference type="NCBI Taxonomy" id="254788"/>
    <lineage>
        <taxon>Bacteria</taxon>
        <taxon>Bacillati</taxon>
        <taxon>Actinomycetota</taxon>
        <taxon>Actinomycetes</taxon>
        <taxon>Micrococcales</taxon>
        <taxon>Micrococcaceae</taxon>
        <taxon>Paeniglutamicibacter</taxon>
    </lineage>
</organism>
<name>A0ABS4XDG5_9MICC</name>
<evidence type="ECO:0000313" key="1">
    <source>
        <dbReference type="EMBL" id="MBP2386416.1"/>
    </source>
</evidence>
<protein>
    <submittedName>
        <fullName evidence="1">3-methyladenine DNA glycosylase AlkD</fullName>
    </submittedName>
</protein>
<dbReference type="CDD" id="cd07064">
    <property type="entry name" value="AlkD_like_1"/>
    <property type="match status" value="1"/>
</dbReference>
<dbReference type="Pfam" id="PF08713">
    <property type="entry name" value="DNA_alkylation"/>
    <property type="match status" value="1"/>
</dbReference>
<gene>
    <name evidence="1" type="ORF">JOF47_001927</name>
</gene>